<dbReference type="Pfam" id="PF00005">
    <property type="entry name" value="ABC_tran"/>
    <property type="match status" value="1"/>
</dbReference>
<evidence type="ECO:0000256" key="2">
    <source>
        <dbReference type="ARBA" id="ARBA00022448"/>
    </source>
</evidence>
<dbReference type="Proteomes" id="UP001320159">
    <property type="component" value="Unassembled WGS sequence"/>
</dbReference>
<proteinExistence type="inferred from homology"/>
<gene>
    <name evidence="6" type="ORF">CUJ83_00090</name>
</gene>
<dbReference type="InterPro" id="IPR050763">
    <property type="entry name" value="ABC_transporter_ATP-binding"/>
</dbReference>
<keyword evidence="2" id="KW-0813">Transport</keyword>
<dbReference type="Gene3D" id="3.40.50.300">
    <property type="entry name" value="P-loop containing nucleotide triphosphate hydrolases"/>
    <property type="match status" value="1"/>
</dbReference>
<protein>
    <submittedName>
        <fullName evidence="6">Multidrug ABC transporter ATP-binding protein</fullName>
    </submittedName>
</protein>
<dbReference type="SUPFAM" id="SSF52540">
    <property type="entry name" value="P-loop containing nucleoside triphosphate hydrolases"/>
    <property type="match status" value="1"/>
</dbReference>
<dbReference type="EMBL" id="PGCK01000001">
    <property type="protein sequence ID" value="MCD1293397.1"/>
    <property type="molecule type" value="Genomic_DNA"/>
</dbReference>
<dbReference type="InterPro" id="IPR027417">
    <property type="entry name" value="P-loop_NTPase"/>
</dbReference>
<evidence type="ECO:0000256" key="3">
    <source>
        <dbReference type="ARBA" id="ARBA00022741"/>
    </source>
</evidence>
<dbReference type="InterPro" id="IPR003593">
    <property type="entry name" value="AAA+_ATPase"/>
</dbReference>
<keyword evidence="3" id="KW-0547">Nucleotide-binding</keyword>
<evidence type="ECO:0000259" key="5">
    <source>
        <dbReference type="PROSITE" id="PS50893"/>
    </source>
</evidence>
<dbReference type="PANTHER" id="PTHR42711:SF5">
    <property type="entry name" value="ABC TRANSPORTER ATP-BINDING PROTEIN NATA"/>
    <property type="match status" value="1"/>
</dbReference>
<keyword evidence="4 6" id="KW-0067">ATP-binding</keyword>
<dbReference type="PANTHER" id="PTHR42711">
    <property type="entry name" value="ABC TRANSPORTER ATP-BINDING PROTEIN"/>
    <property type="match status" value="1"/>
</dbReference>
<dbReference type="InterPro" id="IPR017871">
    <property type="entry name" value="ABC_transporter-like_CS"/>
</dbReference>
<keyword evidence="7" id="KW-1185">Reference proteome</keyword>
<evidence type="ECO:0000256" key="4">
    <source>
        <dbReference type="ARBA" id="ARBA00022840"/>
    </source>
</evidence>
<dbReference type="GO" id="GO:0016887">
    <property type="term" value="F:ATP hydrolysis activity"/>
    <property type="evidence" value="ECO:0007669"/>
    <property type="project" value="InterPro"/>
</dbReference>
<accession>A0AAP2W4L8</accession>
<dbReference type="RefSeq" id="WP_230739131.1">
    <property type="nucleotide sequence ID" value="NZ_PGCK01000001.1"/>
</dbReference>
<dbReference type="AlphaFoldDB" id="A0AAP2W4L8"/>
<evidence type="ECO:0000313" key="7">
    <source>
        <dbReference type="Proteomes" id="UP001320159"/>
    </source>
</evidence>
<dbReference type="InterPro" id="IPR003439">
    <property type="entry name" value="ABC_transporter-like_ATP-bd"/>
</dbReference>
<evidence type="ECO:0000313" key="6">
    <source>
        <dbReference type="EMBL" id="MCD1293397.1"/>
    </source>
</evidence>
<dbReference type="GO" id="GO:0005524">
    <property type="term" value="F:ATP binding"/>
    <property type="evidence" value="ECO:0007669"/>
    <property type="project" value="UniProtKB-KW"/>
</dbReference>
<sequence>MIEIKDLCRSFGKNNVVDNLNLTIKTGEVFGFLGPNGAGKTTTVRMLSCLIKPTSGTAYHDGLDICKENDAMQIRKQIGILTETPGLYDSMSAYKNLDFYGKLYEVDENLRKERIEHYLKMLGLWEKKDKSVGGFSKGMKQKMAIARCLIHDPKVLFLDEPTSGLDPEASRIVRDFILELKKEGHTIFICTHNLDEADRLCDRIGIFRGTLLGVDEPSRLKSSLYGRTVKVQLKNVTPSIIDAVRSLNFINNVETNGSSLTLGMSSPETENPELIRTLVKAGADIQFVSEDRKTLEEVYFKVLGVSR</sequence>
<dbReference type="PROSITE" id="PS50893">
    <property type="entry name" value="ABC_TRANSPORTER_2"/>
    <property type="match status" value="1"/>
</dbReference>
<reference evidence="6 7" key="1">
    <citation type="submission" date="2017-11" db="EMBL/GenBank/DDBJ databases">
        <title>Isolation and Characterization of Family Methanocellaceae Species from Potential Methane Hydrate Area Offshore Southwestern Taiwan.</title>
        <authorList>
            <person name="Zhang W.-L."/>
            <person name="Chen W.-C."/>
            <person name="Lai M.-C."/>
            <person name="Chen S.-C."/>
        </authorList>
    </citation>
    <scope>NUCLEOTIDE SEQUENCE [LARGE SCALE GENOMIC DNA]</scope>
    <source>
        <strain evidence="6 7">CWC-04</strain>
    </source>
</reference>
<evidence type="ECO:0000256" key="1">
    <source>
        <dbReference type="ARBA" id="ARBA00005417"/>
    </source>
</evidence>
<name>A0AAP2W4L8_9EURY</name>
<organism evidence="6 7">
    <name type="scientific">Methanooceanicella nereidis</name>
    <dbReference type="NCBI Taxonomy" id="2052831"/>
    <lineage>
        <taxon>Archaea</taxon>
        <taxon>Methanobacteriati</taxon>
        <taxon>Methanobacteriota</taxon>
        <taxon>Stenosarchaea group</taxon>
        <taxon>Methanomicrobia</taxon>
        <taxon>Methanocellales</taxon>
        <taxon>Methanocellaceae</taxon>
        <taxon>Methanooceanicella</taxon>
    </lineage>
</organism>
<dbReference type="PROSITE" id="PS00211">
    <property type="entry name" value="ABC_TRANSPORTER_1"/>
    <property type="match status" value="1"/>
</dbReference>
<comment type="caution">
    <text evidence="6">The sequence shown here is derived from an EMBL/GenBank/DDBJ whole genome shotgun (WGS) entry which is preliminary data.</text>
</comment>
<feature type="domain" description="ABC transporter" evidence="5">
    <location>
        <begin position="2"/>
        <end position="233"/>
    </location>
</feature>
<dbReference type="SMART" id="SM00382">
    <property type="entry name" value="AAA"/>
    <property type="match status" value="1"/>
</dbReference>
<comment type="similarity">
    <text evidence="1">Belongs to the ABC transporter superfamily.</text>
</comment>